<dbReference type="AlphaFoldDB" id="A0A835ED53"/>
<organism evidence="1 2">
    <name type="scientific">Digitaria exilis</name>
    <dbReference type="NCBI Taxonomy" id="1010633"/>
    <lineage>
        <taxon>Eukaryota</taxon>
        <taxon>Viridiplantae</taxon>
        <taxon>Streptophyta</taxon>
        <taxon>Embryophyta</taxon>
        <taxon>Tracheophyta</taxon>
        <taxon>Spermatophyta</taxon>
        <taxon>Magnoliopsida</taxon>
        <taxon>Liliopsida</taxon>
        <taxon>Poales</taxon>
        <taxon>Poaceae</taxon>
        <taxon>PACMAD clade</taxon>
        <taxon>Panicoideae</taxon>
        <taxon>Panicodae</taxon>
        <taxon>Paniceae</taxon>
        <taxon>Anthephorinae</taxon>
        <taxon>Digitaria</taxon>
    </lineage>
</organism>
<keyword evidence="2" id="KW-1185">Reference proteome</keyword>
<evidence type="ECO:0000313" key="1">
    <source>
        <dbReference type="EMBL" id="KAF8688806.1"/>
    </source>
</evidence>
<dbReference type="Proteomes" id="UP000636709">
    <property type="component" value="Unassembled WGS sequence"/>
</dbReference>
<accession>A0A835ED53</accession>
<dbReference type="EMBL" id="JACEFO010002025">
    <property type="protein sequence ID" value="KAF8688806.1"/>
    <property type="molecule type" value="Genomic_DNA"/>
</dbReference>
<sequence>MLGTSSDCLSHASHNCCALLAHSEPCEVCALDLAAPWTFALLSF</sequence>
<evidence type="ECO:0000313" key="2">
    <source>
        <dbReference type="Proteomes" id="UP000636709"/>
    </source>
</evidence>
<comment type="caution">
    <text evidence="1">The sequence shown here is derived from an EMBL/GenBank/DDBJ whole genome shotgun (WGS) entry which is preliminary data.</text>
</comment>
<gene>
    <name evidence="1" type="ORF">HU200_042133</name>
</gene>
<proteinExistence type="predicted"/>
<reference evidence="1" key="1">
    <citation type="submission" date="2020-07" db="EMBL/GenBank/DDBJ databases">
        <title>Genome sequence and genetic diversity analysis of an under-domesticated orphan crop, white fonio (Digitaria exilis).</title>
        <authorList>
            <person name="Bennetzen J.L."/>
            <person name="Chen S."/>
            <person name="Ma X."/>
            <person name="Wang X."/>
            <person name="Yssel A.E.J."/>
            <person name="Chaluvadi S.R."/>
            <person name="Johnson M."/>
            <person name="Gangashetty P."/>
            <person name="Hamidou F."/>
            <person name="Sanogo M.D."/>
            <person name="Zwaenepoel A."/>
            <person name="Wallace J."/>
            <person name="Van De Peer Y."/>
            <person name="Van Deynze A."/>
        </authorList>
    </citation>
    <scope>NUCLEOTIDE SEQUENCE</scope>
    <source>
        <tissue evidence="1">Leaves</tissue>
    </source>
</reference>
<name>A0A835ED53_9POAL</name>
<protein>
    <submittedName>
        <fullName evidence="1">Uncharacterized protein</fullName>
    </submittedName>
</protein>